<name>A0AA88DWR8_FICCA</name>
<organism evidence="2 3">
    <name type="scientific">Ficus carica</name>
    <name type="common">Common fig</name>
    <dbReference type="NCBI Taxonomy" id="3494"/>
    <lineage>
        <taxon>Eukaryota</taxon>
        <taxon>Viridiplantae</taxon>
        <taxon>Streptophyta</taxon>
        <taxon>Embryophyta</taxon>
        <taxon>Tracheophyta</taxon>
        <taxon>Spermatophyta</taxon>
        <taxon>Magnoliopsida</taxon>
        <taxon>eudicotyledons</taxon>
        <taxon>Gunneridae</taxon>
        <taxon>Pentapetalae</taxon>
        <taxon>rosids</taxon>
        <taxon>fabids</taxon>
        <taxon>Rosales</taxon>
        <taxon>Moraceae</taxon>
        <taxon>Ficeae</taxon>
        <taxon>Ficus</taxon>
    </lineage>
</organism>
<dbReference type="Proteomes" id="UP001187192">
    <property type="component" value="Unassembled WGS sequence"/>
</dbReference>
<accession>A0AA88DWR8</accession>
<evidence type="ECO:0000256" key="1">
    <source>
        <dbReference type="SAM" id="Phobius"/>
    </source>
</evidence>
<evidence type="ECO:0000313" key="3">
    <source>
        <dbReference type="Proteomes" id="UP001187192"/>
    </source>
</evidence>
<sequence>MMDFGKSDKVESFQLITWWLPINNSMVTDQPITGWIPIGNLATVLCLAVKLLGWRFVARRKRCDERRSGDQWISSTSVESKIGFGPPSRSSPNLVKGASIMNNELSLSKVDAAPETRACCRRSRRQHRQTKPRDLTLRGMAYPAWRRSASPLLRQNGDR</sequence>
<dbReference type="EMBL" id="BTGU01000148">
    <property type="protein sequence ID" value="GMN63372.1"/>
    <property type="molecule type" value="Genomic_DNA"/>
</dbReference>
<keyword evidence="1" id="KW-0812">Transmembrane</keyword>
<reference evidence="2" key="1">
    <citation type="submission" date="2023-07" db="EMBL/GenBank/DDBJ databases">
        <title>draft genome sequence of fig (Ficus carica).</title>
        <authorList>
            <person name="Takahashi T."/>
            <person name="Nishimura K."/>
        </authorList>
    </citation>
    <scope>NUCLEOTIDE SEQUENCE</scope>
</reference>
<comment type="caution">
    <text evidence="2">The sequence shown here is derived from an EMBL/GenBank/DDBJ whole genome shotgun (WGS) entry which is preliminary data.</text>
</comment>
<dbReference type="AlphaFoldDB" id="A0AA88DWR8"/>
<proteinExistence type="predicted"/>
<keyword evidence="3" id="KW-1185">Reference proteome</keyword>
<keyword evidence="1" id="KW-0472">Membrane</keyword>
<protein>
    <submittedName>
        <fullName evidence="2">Uncharacterized protein</fullName>
    </submittedName>
</protein>
<evidence type="ECO:0000313" key="2">
    <source>
        <dbReference type="EMBL" id="GMN63372.1"/>
    </source>
</evidence>
<feature type="transmembrane region" description="Helical" evidence="1">
    <location>
        <begin position="35"/>
        <end position="57"/>
    </location>
</feature>
<gene>
    <name evidence="2" type="ORF">TIFTF001_032451</name>
</gene>
<keyword evidence="1" id="KW-1133">Transmembrane helix</keyword>